<keyword evidence="3" id="KW-1185">Reference proteome</keyword>
<sequence>MDPALYNTLVTKRGFQYTYYYSPAVNDHPTLLFIHGFLSTSDGWRRQIEYLQPLGYGILAPDMLGSGRSARPLDSKDYKLNCVAADLVEILQGEHLEEVVGIAHDWGCAVLSRLSILFPERFLGFVWLGPSYLSPVMGKFDLDGRTKMTREYVGHEGRGFWKFAQRGDAAEVIHEHAESFLQLMYPKDPSYWLVYMTSPGKTDLWIEDDMQPGFPDYLTEEDIDAARHSVLENGGIRASLNWFVSQLENNDLTDNVALPKERWHIQQPSFYAVALRDAICPPQRGKAVMEKYARAEVKVAEFKTGHWIHLEAPDLLNKELENWLVELVDT</sequence>
<evidence type="ECO:0000259" key="1">
    <source>
        <dbReference type="Pfam" id="PF00561"/>
    </source>
</evidence>
<dbReference type="PANTHER" id="PTHR43798">
    <property type="entry name" value="MONOACYLGLYCEROL LIPASE"/>
    <property type="match status" value="1"/>
</dbReference>
<dbReference type="PANTHER" id="PTHR43798:SF33">
    <property type="entry name" value="HYDROLASE, PUTATIVE (AFU_ORTHOLOGUE AFUA_2G14860)-RELATED"/>
    <property type="match status" value="1"/>
</dbReference>
<gene>
    <name evidence="2" type="ORF">V5O48_001083</name>
</gene>
<dbReference type="InterPro" id="IPR050266">
    <property type="entry name" value="AB_hydrolase_sf"/>
</dbReference>
<feature type="domain" description="AB hydrolase-1" evidence="1">
    <location>
        <begin position="29"/>
        <end position="313"/>
    </location>
</feature>
<dbReference type="Pfam" id="PF00561">
    <property type="entry name" value="Abhydrolase_1"/>
    <property type="match status" value="1"/>
</dbReference>
<name>A0ABR3FZK9_9AGAR</name>
<dbReference type="Gene3D" id="3.40.50.1820">
    <property type="entry name" value="alpha/beta hydrolase"/>
    <property type="match status" value="1"/>
</dbReference>
<dbReference type="InterPro" id="IPR000639">
    <property type="entry name" value="Epox_hydrolase-like"/>
</dbReference>
<protein>
    <recommendedName>
        <fullName evidence="1">AB hydrolase-1 domain-containing protein</fullName>
    </recommendedName>
</protein>
<dbReference type="InterPro" id="IPR000073">
    <property type="entry name" value="AB_hydrolase_1"/>
</dbReference>
<dbReference type="InterPro" id="IPR029058">
    <property type="entry name" value="AB_hydrolase_fold"/>
</dbReference>
<evidence type="ECO:0000313" key="2">
    <source>
        <dbReference type="EMBL" id="KAL0580890.1"/>
    </source>
</evidence>
<dbReference type="Proteomes" id="UP001465976">
    <property type="component" value="Unassembled WGS sequence"/>
</dbReference>
<accession>A0ABR3FZK9</accession>
<evidence type="ECO:0000313" key="3">
    <source>
        <dbReference type="Proteomes" id="UP001465976"/>
    </source>
</evidence>
<dbReference type="PRINTS" id="PR00412">
    <property type="entry name" value="EPOXHYDRLASE"/>
</dbReference>
<organism evidence="2 3">
    <name type="scientific">Marasmius crinis-equi</name>
    <dbReference type="NCBI Taxonomy" id="585013"/>
    <lineage>
        <taxon>Eukaryota</taxon>
        <taxon>Fungi</taxon>
        <taxon>Dikarya</taxon>
        <taxon>Basidiomycota</taxon>
        <taxon>Agaricomycotina</taxon>
        <taxon>Agaricomycetes</taxon>
        <taxon>Agaricomycetidae</taxon>
        <taxon>Agaricales</taxon>
        <taxon>Marasmiineae</taxon>
        <taxon>Marasmiaceae</taxon>
        <taxon>Marasmius</taxon>
    </lineage>
</organism>
<dbReference type="EMBL" id="JBAHYK010000020">
    <property type="protein sequence ID" value="KAL0580890.1"/>
    <property type="molecule type" value="Genomic_DNA"/>
</dbReference>
<comment type="caution">
    <text evidence="2">The sequence shown here is derived from an EMBL/GenBank/DDBJ whole genome shotgun (WGS) entry which is preliminary data.</text>
</comment>
<proteinExistence type="predicted"/>
<dbReference type="SUPFAM" id="SSF53474">
    <property type="entry name" value="alpha/beta-Hydrolases"/>
    <property type="match status" value="1"/>
</dbReference>
<reference evidence="2 3" key="1">
    <citation type="submission" date="2024-02" db="EMBL/GenBank/DDBJ databases">
        <title>A draft genome for the cacao thread blight pathogen Marasmius crinis-equi.</title>
        <authorList>
            <person name="Cohen S.P."/>
            <person name="Baruah I.K."/>
            <person name="Amoako-Attah I."/>
            <person name="Bukari Y."/>
            <person name="Meinhardt L.W."/>
            <person name="Bailey B.A."/>
        </authorList>
    </citation>
    <scope>NUCLEOTIDE SEQUENCE [LARGE SCALE GENOMIC DNA]</scope>
    <source>
        <strain evidence="2 3">GH-76</strain>
    </source>
</reference>